<accession>A0ABR1K7U0</accession>
<comment type="caution">
    <text evidence="1">The sequence shown here is derived from an EMBL/GenBank/DDBJ whole genome shotgun (WGS) entry which is preliminary data.</text>
</comment>
<reference evidence="1 2" key="1">
    <citation type="submission" date="2024-04" db="EMBL/GenBank/DDBJ databases">
        <title>Phyllosticta paracitricarpa is synonymous to the EU quarantine fungus P. citricarpa based on phylogenomic analyses.</title>
        <authorList>
            <consortium name="Lawrence Berkeley National Laboratory"/>
            <person name="Van Ingen-Buijs V.A."/>
            <person name="Van Westerhoven A.C."/>
            <person name="Haridas S."/>
            <person name="Skiadas P."/>
            <person name="Martin F."/>
            <person name="Groenewald J.Z."/>
            <person name="Crous P.W."/>
            <person name="Seidl M.F."/>
        </authorList>
    </citation>
    <scope>NUCLEOTIDE SEQUENCE [LARGE SCALE GENOMIC DNA]</scope>
    <source>
        <strain evidence="1 2">CBS 123371</strain>
    </source>
</reference>
<protein>
    <submittedName>
        <fullName evidence="1">Uncharacterized protein</fullName>
    </submittedName>
</protein>
<dbReference type="EMBL" id="JBBPHU010000018">
    <property type="protein sequence ID" value="KAK7509351.1"/>
    <property type="molecule type" value="Genomic_DNA"/>
</dbReference>
<evidence type="ECO:0000313" key="1">
    <source>
        <dbReference type="EMBL" id="KAK7509351.1"/>
    </source>
</evidence>
<sequence length="275" mass="31536">MPQQEANSRRWRVTEQPEYQHLMQILDLFTINGPNEQHQCFVFEAVVIRTGNLAFALPDMHQLGEKEFSAALGEIQTQEVKRKDDGPLRPGSPAYIVQPASFPEKNLSLLAQPAKIINFGEVFLRNDKSPEKLSVEVVTTIATIAQAPEVIFGDPLDHRIDLWSMGLMDFINGLRVFQLACETNREKMIEILDFIPDKVPERWQQQWQAMKSQKGSLDEDYDENVDREYNEPMAKMVHGHYFNMHHGYDADSFSEQDIEKVGKLTGKMEVNVSGR</sequence>
<gene>
    <name evidence="1" type="ORF">IWZ03DRAFT_363870</name>
</gene>
<evidence type="ECO:0000313" key="2">
    <source>
        <dbReference type="Proteomes" id="UP001363622"/>
    </source>
</evidence>
<organism evidence="1 2">
    <name type="scientific">Phyllosticta citriasiana</name>
    <dbReference type="NCBI Taxonomy" id="595635"/>
    <lineage>
        <taxon>Eukaryota</taxon>
        <taxon>Fungi</taxon>
        <taxon>Dikarya</taxon>
        <taxon>Ascomycota</taxon>
        <taxon>Pezizomycotina</taxon>
        <taxon>Dothideomycetes</taxon>
        <taxon>Dothideomycetes incertae sedis</taxon>
        <taxon>Botryosphaeriales</taxon>
        <taxon>Phyllostictaceae</taxon>
        <taxon>Phyllosticta</taxon>
    </lineage>
</organism>
<dbReference type="SUPFAM" id="SSF56112">
    <property type="entry name" value="Protein kinase-like (PK-like)"/>
    <property type="match status" value="1"/>
</dbReference>
<name>A0ABR1K7U0_9PEZI</name>
<proteinExistence type="predicted"/>
<dbReference type="InterPro" id="IPR011009">
    <property type="entry name" value="Kinase-like_dom_sf"/>
</dbReference>
<keyword evidence="2" id="KW-1185">Reference proteome</keyword>
<dbReference type="Proteomes" id="UP001363622">
    <property type="component" value="Unassembled WGS sequence"/>
</dbReference>
<dbReference type="Gene3D" id="1.10.510.10">
    <property type="entry name" value="Transferase(Phosphotransferase) domain 1"/>
    <property type="match status" value="1"/>
</dbReference>